<dbReference type="STRING" id="1257118.L8HDY8"/>
<dbReference type="Gene3D" id="1.20.58.1780">
    <property type="match status" value="1"/>
</dbReference>
<comment type="similarity">
    <text evidence="2">Belongs to the non-repetitive/WGA-negative nucleoporin family.</text>
</comment>
<dbReference type="OrthoDB" id="17391at2759"/>
<dbReference type="InterPro" id="IPR042533">
    <property type="entry name" value="Nucleoporin_Nup155_C_1"/>
</dbReference>
<dbReference type="InterPro" id="IPR007187">
    <property type="entry name" value="Nucleoporin_Nup133/Nup155_C"/>
</dbReference>
<evidence type="ECO:0000256" key="2">
    <source>
        <dbReference type="ARBA" id="ARBA00007373"/>
    </source>
</evidence>
<dbReference type="InterPro" id="IPR004870">
    <property type="entry name" value="Nucleoporin_Nup155"/>
</dbReference>
<feature type="domain" description="Nucleoporin Nup133/Nup155-like N-terminal" evidence="7">
    <location>
        <begin position="88"/>
        <end position="402"/>
    </location>
</feature>
<proteinExistence type="inferred from homology"/>
<organism evidence="8 9">
    <name type="scientific">Acanthamoeba castellanii (strain ATCC 30010 / Neff)</name>
    <dbReference type="NCBI Taxonomy" id="1257118"/>
    <lineage>
        <taxon>Eukaryota</taxon>
        <taxon>Amoebozoa</taxon>
        <taxon>Discosea</taxon>
        <taxon>Longamoebia</taxon>
        <taxon>Centramoebida</taxon>
        <taxon>Acanthamoebidae</taxon>
        <taxon>Acanthamoeba</taxon>
    </lineage>
</organism>
<dbReference type="Gene3D" id="1.25.40.440">
    <property type="entry name" value="Nucleoporin, helical domain, central subdomain"/>
    <property type="match status" value="1"/>
</dbReference>
<dbReference type="RefSeq" id="XP_004352975.1">
    <property type="nucleotide sequence ID" value="XM_004352923.1"/>
</dbReference>
<dbReference type="Pfam" id="PF03177">
    <property type="entry name" value="Nucleoporin_C"/>
    <property type="match status" value="1"/>
</dbReference>
<dbReference type="Gene3D" id="1.25.40.450">
    <property type="entry name" value="Nucleoporin, helical domain, N-terminal subdomain"/>
    <property type="match status" value="1"/>
</dbReference>
<evidence type="ECO:0000256" key="4">
    <source>
        <dbReference type="ARBA" id="ARBA00023242"/>
    </source>
</evidence>
<feature type="domain" description="Nucleoporin Nup133/Nup155-like C-terminal" evidence="6">
    <location>
        <begin position="682"/>
        <end position="1392"/>
    </location>
</feature>
<reference evidence="8 9" key="1">
    <citation type="journal article" date="2013" name="Genome Biol.">
        <title>Genome of Acanthamoeba castellanii highlights extensive lateral gene transfer and early evolution of tyrosine kinase signaling.</title>
        <authorList>
            <person name="Clarke M."/>
            <person name="Lohan A.J."/>
            <person name="Liu B."/>
            <person name="Lagkouvardos I."/>
            <person name="Roy S."/>
            <person name="Zafar N."/>
            <person name="Bertelli C."/>
            <person name="Schilde C."/>
            <person name="Kianianmomeni A."/>
            <person name="Burglin T.R."/>
            <person name="Frech C."/>
            <person name="Turcotte B."/>
            <person name="Kopec K.O."/>
            <person name="Synnott J.M."/>
            <person name="Choo C."/>
            <person name="Paponov I."/>
            <person name="Finkler A."/>
            <person name="Soon Heng Tan C."/>
            <person name="Hutchins A.P."/>
            <person name="Weinmeier T."/>
            <person name="Rattei T."/>
            <person name="Chu J.S."/>
            <person name="Gimenez G."/>
            <person name="Irimia M."/>
            <person name="Rigden D.J."/>
            <person name="Fitzpatrick D.A."/>
            <person name="Lorenzo-Morales J."/>
            <person name="Bateman A."/>
            <person name="Chiu C.H."/>
            <person name="Tang P."/>
            <person name="Hegemann P."/>
            <person name="Fromm H."/>
            <person name="Raoult D."/>
            <person name="Greub G."/>
            <person name="Miranda-Saavedra D."/>
            <person name="Chen N."/>
            <person name="Nash P."/>
            <person name="Ginger M.L."/>
            <person name="Horn M."/>
            <person name="Schaap P."/>
            <person name="Caler L."/>
            <person name="Loftus B."/>
        </authorList>
    </citation>
    <scope>NUCLEOTIDE SEQUENCE [LARGE SCALE GENOMIC DNA]</scope>
    <source>
        <strain evidence="8 9">Neff</strain>
    </source>
</reference>
<evidence type="ECO:0000256" key="3">
    <source>
        <dbReference type="ARBA" id="ARBA00022448"/>
    </source>
</evidence>
<dbReference type="GO" id="GO:0006606">
    <property type="term" value="P:protein import into nucleus"/>
    <property type="evidence" value="ECO:0007669"/>
    <property type="project" value="TreeGrafter"/>
</dbReference>
<dbReference type="KEGG" id="acan:ACA1_070550"/>
<gene>
    <name evidence="8" type="ORF">ACA1_070550</name>
</gene>
<dbReference type="OMA" id="SWAPFQK"/>
<evidence type="ECO:0000313" key="9">
    <source>
        <dbReference type="Proteomes" id="UP000011083"/>
    </source>
</evidence>
<name>L8HDY8_ACACF</name>
<dbReference type="PANTHER" id="PTHR10350">
    <property type="entry name" value="NUCLEAR PORE COMPLEX PROTEIN NUP155"/>
    <property type="match status" value="1"/>
</dbReference>
<sequence length="1450" mass="163228">MERLRGVAQGRAARRGRDAEGVQEGGLGQEANPTAALLKRHVSSLQEARKSVETMIQEEDRGFPELYDLVGMSAATTMEYAIDQRPQFRLLKMIPLPETLHQMYKSIECKCFLGLFPEINRAWITVDNQLCLWNYESKEYAIWTDQDQIIVSVGLIPPKRDVFSEDVKYVLVLATPVEIVLLAVWFEDNTPQGEIHLEPTRIALSADNVNMVKIVGTKRGRIFMGGSDGSLYELEYQADEGWFSKRARKINHTRGIMSALTSYWSAKPAIIDIVIDESRNILYTLSARGAIEVYDLGTDGLGFQHVAAMSNVIASAETLCPRLKFTQIGKEASVKSIAVIPKSESKYLTLVAITSSALRLYFSALSLSGDAAAIPSQRPTKLELIHIRFPPDLTHEYTKVTEAGGPLTPVRPAAYEAAARTPRAAGRPFGFDVAARRQAGPPYNIDTTYYSQGVVLLGQSVGERDEVVAIKQTIDQQPSATQTGDLIISRPLLLEKATKTEVAGKIWAIDEKPPAVFLAERLRLIPTPAPGLTPEERGEELSLWCDETGQWPMLRIDLAVQHALPPRHFFFLTNTALHTLVMVRPIDQLYRILAESGGHLTHSIESFEMSYGSVETCAMYLILATAPRQRSFWTLGVPIDPTVASYATQLFFNHPEQPEPVSTFVDPVMGQLITDQPIVKFSGKHRGLSLYLARLLKPLWNRLVLDIDRINQLELADLKSMLLALQQFLEDHPAFAPIPADLRAGRRKGIARLEREDRMDEEEAIPGETAYARKGLGYQARFAGFGQGEPEKSAQRLETESISNMHLMLRRSIEMTEFLHIVGENKFIGVFSLLPQLLQDRLQRMRFSDMLTTSEGFELTRALIDALMSAYKDGKGDQASVEAISQKLRTSCPTIFREEDRIRHKADELLYKAKQSRNPREREDLLEQSLELYRAVAVDLVGEPNQDHAKLRHVCENYLYLRFYAGVLKLALACAKAADPKDYGLAWYKDHYPPLGQEAASSDDDSVGAKAYETRLACYHYVLSAIAELLLAQAPAFECIPFEELERRPADDAETVDKRALVLQMALLDEDELFHEMLYRWFISPAHTVDLSSTLLGACIQLDSPFIEGFLLNTNSALLPNYYIRKGQYEKAALAYQEMAFNTEGLDLEQRIDYLSKAKIAAQSAAGRGELLSRVKDALDIAQVQSKVLQELDVLPAARAITPDEKEKRIRGREELRFDGLKDINTLYNVYISPLGLWESGLYAFKVSSHVDEALTKRFWRSIVNEELHKMQATGLNLESLRGKIVSLGQALERDENVFPVEWICGYLEVMMGNDLRQYADNDYGWVPRVMKEVGFGLPVLFEIYHNALYEENNPDWAEFASRVGRPTAKLEALKVQHWIVSEWMQDLNNARDAQRRLLVAAATASGVEERLGEYIRALANQRSEDARKLSQSFVDLQTLLVRLTYHRGL</sequence>
<feature type="region of interest" description="Disordered" evidence="5">
    <location>
        <begin position="1"/>
        <end position="30"/>
    </location>
</feature>
<accession>L8HDY8</accession>
<dbReference type="EMBL" id="KB007857">
    <property type="protein sequence ID" value="ELR23447.1"/>
    <property type="molecule type" value="Genomic_DNA"/>
</dbReference>
<evidence type="ECO:0000259" key="6">
    <source>
        <dbReference type="Pfam" id="PF03177"/>
    </source>
</evidence>
<keyword evidence="9" id="KW-1185">Reference proteome</keyword>
<dbReference type="Pfam" id="PF08801">
    <property type="entry name" value="Nucleoporin_N"/>
    <property type="match status" value="1"/>
</dbReference>
<dbReference type="GeneID" id="14924424"/>
<evidence type="ECO:0000256" key="1">
    <source>
        <dbReference type="ARBA" id="ARBA00004123"/>
    </source>
</evidence>
<dbReference type="Gene3D" id="1.20.120.1880">
    <property type="entry name" value="Nucleoporin, helical C-terminal domain"/>
    <property type="match status" value="1"/>
</dbReference>
<protein>
    <submittedName>
        <fullName evidence="8">Nucleoporin, putative</fullName>
    </submittedName>
</protein>
<evidence type="ECO:0000259" key="7">
    <source>
        <dbReference type="Pfam" id="PF08801"/>
    </source>
</evidence>
<evidence type="ECO:0000313" key="8">
    <source>
        <dbReference type="EMBL" id="ELR23447.1"/>
    </source>
</evidence>
<evidence type="ECO:0000256" key="5">
    <source>
        <dbReference type="SAM" id="MobiDB-lite"/>
    </source>
</evidence>
<comment type="subcellular location">
    <subcellularLocation>
        <location evidence="1">Nucleus</location>
    </subcellularLocation>
</comment>
<dbReference type="GO" id="GO:0017056">
    <property type="term" value="F:structural constituent of nuclear pore"/>
    <property type="evidence" value="ECO:0007669"/>
    <property type="project" value="InterPro"/>
</dbReference>
<keyword evidence="3" id="KW-0813">Transport</keyword>
<dbReference type="InterPro" id="IPR014908">
    <property type="entry name" value="Nucleoporin_Nup133/Nup155_N"/>
</dbReference>
<dbReference type="VEuPathDB" id="AmoebaDB:ACA1_070550"/>
<dbReference type="InterPro" id="IPR042538">
    <property type="entry name" value="Nucleoporin_Nup155_C_3"/>
</dbReference>
<feature type="compositionally biased region" description="Low complexity" evidence="5">
    <location>
        <begin position="1"/>
        <end position="11"/>
    </location>
</feature>
<dbReference type="GO" id="GO:0000972">
    <property type="term" value="P:transcription-dependent tethering of RNA polymerase II gene DNA at nuclear periphery"/>
    <property type="evidence" value="ECO:0007669"/>
    <property type="project" value="TreeGrafter"/>
</dbReference>
<dbReference type="Proteomes" id="UP000011083">
    <property type="component" value="Unassembled WGS sequence"/>
</dbReference>
<dbReference type="GO" id="GO:0044611">
    <property type="term" value="C:nuclear pore inner ring"/>
    <property type="evidence" value="ECO:0007669"/>
    <property type="project" value="TreeGrafter"/>
</dbReference>
<dbReference type="InterPro" id="IPR042537">
    <property type="entry name" value="Nucleoporin_Nup155_C_2"/>
</dbReference>
<dbReference type="SMR" id="L8HDY8"/>
<dbReference type="GO" id="GO:0006405">
    <property type="term" value="P:RNA export from nucleus"/>
    <property type="evidence" value="ECO:0007669"/>
    <property type="project" value="TreeGrafter"/>
</dbReference>
<dbReference type="PANTHER" id="PTHR10350:SF6">
    <property type="entry name" value="NUCLEAR PORE COMPLEX PROTEIN NUP155"/>
    <property type="match status" value="1"/>
</dbReference>
<dbReference type="GO" id="GO:0036228">
    <property type="term" value="P:protein localization to nuclear inner membrane"/>
    <property type="evidence" value="ECO:0007669"/>
    <property type="project" value="TreeGrafter"/>
</dbReference>
<keyword evidence="4" id="KW-0539">Nucleus</keyword>